<dbReference type="InterPro" id="IPR021377">
    <property type="entry name" value="DUF3006"/>
</dbReference>
<dbReference type="Proteomes" id="UP000199544">
    <property type="component" value="Unassembled WGS sequence"/>
</dbReference>
<dbReference type="AlphaFoldDB" id="A0A1G9VSW2"/>
<dbReference type="OrthoDB" id="164847at2"/>
<protein>
    <submittedName>
        <fullName evidence="1">Uncharacterized protein</fullName>
    </submittedName>
</protein>
<dbReference type="Pfam" id="PF11213">
    <property type="entry name" value="DUF3006"/>
    <property type="match status" value="1"/>
</dbReference>
<gene>
    <name evidence="1" type="ORF">SAMN04488137_1775</name>
</gene>
<sequence>MKGIIDRFEEDLVVVETGNKTPDFEKRLFPADASPGDGVTIEGEKITILKDKTAKRR</sequence>
<proteinExistence type="predicted"/>
<accession>A0A1G9VSW2</accession>
<evidence type="ECO:0000313" key="2">
    <source>
        <dbReference type="Proteomes" id="UP000199544"/>
    </source>
</evidence>
<dbReference type="EMBL" id="FNHW01000001">
    <property type="protein sequence ID" value="SDM75284.1"/>
    <property type="molecule type" value="Genomic_DNA"/>
</dbReference>
<name>A0A1G9VSW2_9BACL</name>
<keyword evidence="2" id="KW-1185">Reference proteome</keyword>
<reference evidence="2" key="1">
    <citation type="submission" date="2016-10" db="EMBL/GenBank/DDBJ databases">
        <authorList>
            <person name="Varghese N."/>
            <person name="Submissions S."/>
        </authorList>
    </citation>
    <scope>NUCLEOTIDE SEQUENCE [LARGE SCALE GENOMIC DNA]</scope>
    <source>
        <strain evidence="2">CGMCC 1.6854</strain>
    </source>
</reference>
<dbReference type="RefSeq" id="WP_090233979.1">
    <property type="nucleotide sequence ID" value="NZ_FNHW01000001.1"/>
</dbReference>
<evidence type="ECO:0000313" key="1">
    <source>
        <dbReference type="EMBL" id="SDM75284.1"/>
    </source>
</evidence>
<organism evidence="1 2">
    <name type="scientific">Fictibacillus solisalsi</name>
    <dbReference type="NCBI Taxonomy" id="459525"/>
    <lineage>
        <taxon>Bacteria</taxon>
        <taxon>Bacillati</taxon>
        <taxon>Bacillota</taxon>
        <taxon>Bacilli</taxon>
        <taxon>Bacillales</taxon>
        <taxon>Fictibacillaceae</taxon>
        <taxon>Fictibacillus</taxon>
    </lineage>
</organism>